<organism evidence="1 2">
    <name type="scientific">Salix dunnii</name>
    <dbReference type="NCBI Taxonomy" id="1413687"/>
    <lineage>
        <taxon>Eukaryota</taxon>
        <taxon>Viridiplantae</taxon>
        <taxon>Streptophyta</taxon>
        <taxon>Embryophyta</taxon>
        <taxon>Tracheophyta</taxon>
        <taxon>Spermatophyta</taxon>
        <taxon>Magnoliopsida</taxon>
        <taxon>eudicotyledons</taxon>
        <taxon>Gunneridae</taxon>
        <taxon>Pentapetalae</taxon>
        <taxon>rosids</taxon>
        <taxon>fabids</taxon>
        <taxon>Malpighiales</taxon>
        <taxon>Salicaceae</taxon>
        <taxon>Saliceae</taxon>
        <taxon>Salix</taxon>
    </lineage>
</organism>
<dbReference type="AlphaFoldDB" id="A0A835MJE1"/>
<protein>
    <submittedName>
        <fullName evidence="1">Uncharacterized protein</fullName>
    </submittedName>
</protein>
<comment type="caution">
    <text evidence="1">The sequence shown here is derived from an EMBL/GenBank/DDBJ whole genome shotgun (WGS) entry which is preliminary data.</text>
</comment>
<evidence type="ECO:0000313" key="2">
    <source>
        <dbReference type="Proteomes" id="UP000657918"/>
    </source>
</evidence>
<name>A0A835MJE1_9ROSI</name>
<dbReference type="PANTHER" id="PTHR35485:SF4">
    <property type="entry name" value="EXPRESSED PROTEIN"/>
    <property type="match status" value="1"/>
</dbReference>
<dbReference type="Proteomes" id="UP000657918">
    <property type="component" value="Unassembled WGS sequence"/>
</dbReference>
<dbReference type="OrthoDB" id="650808at2759"/>
<keyword evidence="2" id="KW-1185">Reference proteome</keyword>
<accession>A0A835MJE1</accession>
<evidence type="ECO:0000313" key="1">
    <source>
        <dbReference type="EMBL" id="KAF9663111.1"/>
    </source>
</evidence>
<reference evidence="1 2" key="1">
    <citation type="submission" date="2020-10" db="EMBL/GenBank/DDBJ databases">
        <title>Plant Genome Project.</title>
        <authorList>
            <person name="Zhang R.-G."/>
        </authorList>
    </citation>
    <scope>NUCLEOTIDE SEQUENCE [LARGE SCALE GENOMIC DNA]</scope>
    <source>
        <strain evidence="1">FAFU-HL-1</strain>
        <tissue evidence="1">Leaf</tissue>
    </source>
</reference>
<dbReference type="PANTHER" id="PTHR35485">
    <property type="entry name" value="OS01G0888900 PROTEIN"/>
    <property type="match status" value="1"/>
</dbReference>
<sequence>MKRSCRGIQGMANKRALPCIDLTGCGPSGKSLLNYKFDGARGLFANIGFTIFGSLLCEIEQACSKTSDSAKEISHNLSHSTNRTFDLRFKYWTRSNMIQLPCRVEVKGELSQEPVPDLVSSQICRKWNAFTSLAEELQESLFSGDTGKGRTRQKAERGSGALMEGLIPLVYKAFTKNKTRRQYERLSVGAALSYNIPDFYTHEAPKSGLHFQPSIENTNSQEKGHRRFWSVHEDFSGGFSSPADRSIIPASRRFRGCLSLHF</sequence>
<gene>
    <name evidence="1" type="ORF">SADUNF_Sadunf17G0004500</name>
</gene>
<dbReference type="EMBL" id="JADGMS010000017">
    <property type="protein sequence ID" value="KAF9663111.1"/>
    <property type="molecule type" value="Genomic_DNA"/>
</dbReference>
<proteinExistence type="predicted"/>